<keyword evidence="4" id="KW-1185">Reference proteome</keyword>
<dbReference type="EMBL" id="SRLO01000140">
    <property type="protein sequence ID" value="TNN72229.1"/>
    <property type="molecule type" value="Genomic_DNA"/>
</dbReference>
<dbReference type="Proteomes" id="UP000314294">
    <property type="component" value="Unassembled WGS sequence"/>
</dbReference>
<reference evidence="3 4" key="1">
    <citation type="submission" date="2019-03" db="EMBL/GenBank/DDBJ databases">
        <title>First draft genome of Liparis tanakae, snailfish: a comprehensive survey of snailfish specific genes.</title>
        <authorList>
            <person name="Kim W."/>
            <person name="Song I."/>
            <person name="Jeong J.-H."/>
            <person name="Kim D."/>
            <person name="Kim S."/>
            <person name="Ryu S."/>
            <person name="Song J.Y."/>
            <person name="Lee S.K."/>
        </authorList>
    </citation>
    <scope>NUCLEOTIDE SEQUENCE [LARGE SCALE GENOMIC DNA]</scope>
    <source>
        <tissue evidence="3">Muscle</tissue>
    </source>
</reference>
<evidence type="ECO:0000313" key="3">
    <source>
        <dbReference type="EMBL" id="TNN72229.1"/>
    </source>
</evidence>
<keyword evidence="2" id="KW-0472">Membrane</keyword>
<feature type="transmembrane region" description="Helical" evidence="2">
    <location>
        <begin position="32"/>
        <end position="53"/>
    </location>
</feature>
<sequence>MHTNRLAGEDKGRKVKVNERDRLTTPHYPLEVGHLGVPFLIVTFLFHFLFPTFTELFQKEMNKDGEHGESPEASDIVTPGLKLSSLPCRRVAAW</sequence>
<dbReference type="AlphaFoldDB" id="A0A4Z2I2C3"/>
<accession>A0A4Z2I2C3</accession>
<comment type="caution">
    <text evidence="3">The sequence shown here is derived from an EMBL/GenBank/DDBJ whole genome shotgun (WGS) entry which is preliminary data.</text>
</comment>
<feature type="region of interest" description="Disordered" evidence="1">
    <location>
        <begin position="1"/>
        <end position="20"/>
    </location>
</feature>
<evidence type="ECO:0000313" key="4">
    <source>
        <dbReference type="Proteomes" id="UP000314294"/>
    </source>
</evidence>
<evidence type="ECO:0000256" key="2">
    <source>
        <dbReference type="SAM" id="Phobius"/>
    </source>
</evidence>
<protein>
    <submittedName>
        <fullName evidence="3">Uncharacterized protein</fullName>
    </submittedName>
</protein>
<evidence type="ECO:0000256" key="1">
    <source>
        <dbReference type="SAM" id="MobiDB-lite"/>
    </source>
</evidence>
<feature type="compositionally biased region" description="Basic and acidic residues" evidence="1">
    <location>
        <begin position="7"/>
        <end position="20"/>
    </location>
</feature>
<keyword evidence="2" id="KW-1133">Transmembrane helix</keyword>
<name>A0A4Z2I2C3_9TELE</name>
<proteinExistence type="predicted"/>
<organism evidence="3 4">
    <name type="scientific">Liparis tanakae</name>
    <name type="common">Tanaka's snailfish</name>
    <dbReference type="NCBI Taxonomy" id="230148"/>
    <lineage>
        <taxon>Eukaryota</taxon>
        <taxon>Metazoa</taxon>
        <taxon>Chordata</taxon>
        <taxon>Craniata</taxon>
        <taxon>Vertebrata</taxon>
        <taxon>Euteleostomi</taxon>
        <taxon>Actinopterygii</taxon>
        <taxon>Neopterygii</taxon>
        <taxon>Teleostei</taxon>
        <taxon>Neoteleostei</taxon>
        <taxon>Acanthomorphata</taxon>
        <taxon>Eupercaria</taxon>
        <taxon>Perciformes</taxon>
        <taxon>Cottioidei</taxon>
        <taxon>Cottales</taxon>
        <taxon>Liparidae</taxon>
        <taxon>Liparis</taxon>
    </lineage>
</organism>
<keyword evidence="2" id="KW-0812">Transmembrane</keyword>
<gene>
    <name evidence="3" type="ORF">EYF80_017513</name>
</gene>